<evidence type="ECO:0000256" key="2">
    <source>
        <dbReference type="PROSITE-ProRule" id="PRU01213"/>
    </source>
</evidence>
<sequence>MKISARNQLKGTVKSIETGSVNAIVHIDIGNGNVISSTISIDAVKELGLAVGKEAYAIIKATSVMVGVE</sequence>
<dbReference type="AlphaFoldDB" id="A0A1B8T6M3"/>
<evidence type="ECO:0000313" key="12">
    <source>
        <dbReference type="Proteomes" id="UP000268879"/>
    </source>
</evidence>
<dbReference type="EMBL" id="CP063120">
    <property type="protein sequence ID" value="QOR16825.1"/>
    <property type="molecule type" value="Genomic_DNA"/>
</dbReference>
<evidence type="ECO:0000313" key="4">
    <source>
        <dbReference type="EMBL" id="OBY53248.1"/>
    </source>
</evidence>
<evidence type="ECO:0000313" key="10">
    <source>
        <dbReference type="Proteomes" id="UP000253823"/>
    </source>
</evidence>
<dbReference type="SUPFAM" id="SSF50331">
    <property type="entry name" value="MOP-like"/>
    <property type="match status" value="1"/>
</dbReference>
<feature type="domain" description="Mop" evidence="3">
    <location>
        <begin position="2"/>
        <end position="68"/>
    </location>
</feature>
<dbReference type="OrthoDB" id="9800709at2"/>
<dbReference type="Proteomes" id="UP000595009">
    <property type="component" value="Chromosome"/>
</dbReference>
<evidence type="ECO:0000313" key="11">
    <source>
        <dbReference type="Proteomes" id="UP000253910"/>
    </source>
</evidence>
<dbReference type="PROSITE" id="PS51866">
    <property type="entry name" value="MOP"/>
    <property type="match status" value="1"/>
</dbReference>
<evidence type="ECO:0000259" key="3">
    <source>
        <dbReference type="PROSITE" id="PS51866"/>
    </source>
</evidence>
<accession>A0A1B8T6M3</accession>
<dbReference type="InterPro" id="IPR004606">
    <property type="entry name" value="Mop_domain"/>
</dbReference>
<keyword evidence="1 2" id="KW-0500">Molybdenum</keyword>
<reference evidence="4 9" key="1">
    <citation type="submission" date="2016-06" db="EMBL/GenBank/DDBJ databases">
        <title>Simultaneous identification of Haemophilus influenzae and Haemophilus haemolyticus using TaqMan real-time PCR.</title>
        <authorList>
            <person name="Price E.P."/>
            <person name="Sarovich D.S."/>
            <person name="Harris T."/>
            <person name="Spargo J.C."/>
            <person name="Nosworthy E."/>
            <person name="Beissbarth J."/>
            <person name="Smith-Vaughan H.C."/>
        </authorList>
    </citation>
    <scope>NUCLEOTIDE SEQUENCE [LARGE SCALE GENOMIC DNA]</scope>
    <source>
        <strain evidence="4 9">ATCC 9796</strain>
    </source>
</reference>
<dbReference type="InterPro" id="IPR008995">
    <property type="entry name" value="Mo/tungstate-bd_C_term_dom"/>
</dbReference>
<dbReference type="Gene3D" id="2.40.50.100">
    <property type="match status" value="1"/>
</dbReference>
<name>A0A1B8T6M3_HAEPA</name>
<evidence type="ECO:0000313" key="5">
    <source>
        <dbReference type="EMBL" id="QOR16825.1"/>
    </source>
</evidence>
<dbReference type="NCBIfam" id="TIGR00638">
    <property type="entry name" value="Mop"/>
    <property type="match status" value="1"/>
</dbReference>
<dbReference type="OMA" id="KMSIRNQ"/>
<dbReference type="Pfam" id="PF03459">
    <property type="entry name" value="TOBE"/>
    <property type="match status" value="1"/>
</dbReference>
<dbReference type="EMBL" id="MAQD01000001">
    <property type="protein sequence ID" value="OBY53248.1"/>
    <property type="molecule type" value="Genomic_DNA"/>
</dbReference>
<dbReference type="Proteomes" id="UP000268879">
    <property type="component" value="Chromosome"/>
</dbReference>
<organism evidence="7 11">
    <name type="scientific">Haemophilus parainfluenzae</name>
    <dbReference type="NCBI Taxonomy" id="729"/>
    <lineage>
        <taxon>Bacteria</taxon>
        <taxon>Pseudomonadati</taxon>
        <taxon>Pseudomonadota</taxon>
        <taxon>Gammaproteobacteria</taxon>
        <taxon>Pasteurellales</taxon>
        <taxon>Pasteurellaceae</taxon>
        <taxon>Haemophilus</taxon>
    </lineage>
</organism>
<evidence type="ECO:0000256" key="1">
    <source>
        <dbReference type="ARBA" id="ARBA00022505"/>
    </source>
</evidence>
<dbReference type="Proteomes" id="UP000092740">
    <property type="component" value="Unassembled WGS sequence"/>
</dbReference>
<evidence type="ECO:0000313" key="7">
    <source>
        <dbReference type="EMBL" id="RDE92608.1"/>
    </source>
</evidence>
<dbReference type="Proteomes" id="UP000253823">
    <property type="component" value="Unassembled WGS sequence"/>
</dbReference>
<dbReference type="EMBL" id="QEPW01000006">
    <property type="protein sequence ID" value="RDE92608.1"/>
    <property type="molecule type" value="Genomic_DNA"/>
</dbReference>
<evidence type="ECO:0000313" key="6">
    <source>
        <dbReference type="EMBL" id="RDE85235.1"/>
    </source>
</evidence>
<dbReference type="Proteomes" id="UP000253910">
    <property type="component" value="Unassembled WGS sequence"/>
</dbReference>
<reference evidence="10 11" key="2">
    <citation type="submission" date="2018-05" db="EMBL/GenBank/DDBJ databases">
        <title>Draft Genome Sequences for a Diverse set of 7 Haemophilus Species.</title>
        <authorList>
            <person name="Nichols M."/>
            <person name="Topaz N."/>
            <person name="Wang X."/>
            <person name="Wang X."/>
            <person name="Boxrud D."/>
        </authorList>
    </citation>
    <scope>NUCLEOTIDE SEQUENCE [LARGE SCALE GENOMIC DNA]</scope>
    <source>
        <strain evidence="6 10">C2006002596</strain>
        <strain evidence="7 11">C2008001710</strain>
    </source>
</reference>
<dbReference type="RefSeq" id="WP_007525241.1">
    <property type="nucleotide sequence ID" value="NZ_CP031477.1"/>
</dbReference>
<dbReference type="EMBL" id="QEPT01000001">
    <property type="protein sequence ID" value="RDE85235.1"/>
    <property type="molecule type" value="Genomic_DNA"/>
</dbReference>
<evidence type="ECO:0000313" key="13">
    <source>
        <dbReference type="Proteomes" id="UP000595009"/>
    </source>
</evidence>
<evidence type="ECO:0000313" key="8">
    <source>
        <dbReference type="EMBL" id="VEI32611.1"/>
    </source>
</evidence>
<gene>
    <name evidence="8" type="primary">mopII</name>
    <name evidence="4" type="ORF">BBB48_00460</name>
    <name evidence="7" type="ORF">DPV87_04350</name>
    <name evidence="6" type="ORF">DPV95_00095</name>
    <name evidence="5" type="ORF">INP94_08085</name>
    <name evidence="8" type="ORF">NCTC10665_01663</name>
</gene>
<reference evidence="5 13" key="4">
    <citation type="submission" date="2020-10" db="EMBL/GenBank/DDBJ databases">
        <title>Genomic diversity and antimicrobial resistance of Haemophilus colonising the airways of young children with cystic fibrosis.</title>
        <authorList>
            <person name="Watts S.C."/>
            <person name="Judd L.M."/>
            <person name="Carzino R."/>
            <person name="Ranganathan S."/>
            <person name="Holt K.E."/>
        </authorList>
    </citation>
    <scope>NUCLEOTIDE SEQUENCE [LARGE SCALE GENOMIC DNA]</scope>
    <source>
        <strain evidence="5 13">M1C137_2</strain>
    </source>
</reference>
<reference evidence="8 12" key="3">
    <citation type="submission" date="2018-12" db="EMBL/GenBank/DDBJ databases">
        <authorList>
            <consortium name="Pathogen Informatics"/>
        </authorList>
    </citation>
    <scope>NUCLEOTIDE SEQUENCE [LARGE SCALE GENOMIC DNA]</scope>
    <source>
        <strain evidence="8 12">NCTC10665</strain>
    </source>
</reference>
<evidence type="ECO:0000313" key="9">
    <source>
        <dbReference type="Proteomes" id="UP000092740"/>
    </source>
</evidence>
<proteinExistence type="predicted"/>
<protein>
    <submittedName>
        <fullName evidence="7 8">Molybdenum-pterin-binding protein</fullName>
    </submittedName>
    <submittedName>
        <fullName evidence="5">TOBE domain-containing protein</fullName>
    </submittedName>
</protein>
<dbReference type="GO" id="GO:0015689">
    <property type="term" value="P:molybdate ion transport"/>
    <property type="evidence" value="ECO:0007669"/>
    <property type="project" value="InterPro"/>
</dbReference>
<dbReference type="EMBL" id="LR134481">
    <property type="protein sequence ID" value="VEI32611.1"/>
    <property type="molecule type" value="Genomic_DNA"/>
</dbReference>
<dbReference type="InterPro" id="IPR005116">
    <property type="entry name" value="Transp-assoc_OB_typ1"/>
</dbReference>